<dbReference type="AlphaFoldDB" id="A0AA40D414"/>
<organism evidence="3 4">
    <name type="scientific">Cercophora samala</name>
    <dbReference type="NCBI Taxonomy" id="330535"/>
    <lineage>
        <taxon>Eukaryota</taxon>
        <taxon>Fungi</taxon>
        <taxon>Dikarya</taxon>
        <taxon>Ascomycota</taxon>
        <taxon>Pezizomycotina</taxon>
        <taxon>Sordariomycetes</taxon>
        <taxon>Sordariomycetidae</taxon>
        <taxon>Sordariales</taxon>
        <taxon>Lasiosphaeriaceae</taxon>
        <taxon>Cercophora</taxon>
    </lineage>
</organism>
<keyword evidence="2" id="KW-0812">Transmembrane</keyword>
<feature type="transmembrane region" description="Helical" evidence="2">
    <location>
        <begin position="254"/>
        <end position="274"/>
    </location>
</feature>
<keyword evidence="2" id="KW-1133">Transmembrane helix</keyword>
<keyword evidence="2" id="KW-0472">Membrane</keyword>
<evidence type="ECO:0000256" key="1">
    <source>
        <dbReference type="SAM" id="MobiDB-lite"/>
    </source>
</evidence>
<gene>
    <name evidence="3" type="ORF">QBC41DRAFT_331453</name>
</gene>
<evidence type="ECO:0000313" key="4">
    <source>
        <dbReference type="Proteomes" id="UP001174997"/>
    </source>
</evidence>
<proteinExistence type="predicted"/>
<feature type="region of interest" description="Disordered" evidence="1">
    <location>
        <begin position="110"/>
        <end position="156"/>
    </location>
</feature>
<dbReference type="Proteomes" id="UP001174997">
    <property type="component" value="Unassembled WGS sequence"/>
</dbReference>
<name>A0AA40D414_9PEZI</name>
<keyword evidence="4" id="KW-1185">Reference proteome</keyword>
<evidence type="ECO:0000256" key="2">
    <source>
        <dbReference type="SAM" id="Phobius"/>
    </source>
</evidence>
<sequence>MPRSPMSPIFNHTNWDTIDIGIDTTSNMTAPNNTAPNSDDTISQHTDLFPLPPTYSQFHPPYTPSHQPPNYQTFPSFTRNTAADNNDSSSDCYSDHLDLDDYLAPSPIAATAPVFPSSDRTNSKKKGYKPRAPPSLTFFPRPTLTPKTMPPTRPAHQSRHLSTLSAKMPLLPVHNRHQPPPPAKTANQPPSILTSFLGALTGSKGKQEEATFWYEDQVEEELEITPSLVQGLSDQESEKQHQRAVICRNTGWCVFQFLVMVLLGFLFLAVMFLAGKTFWELGWEVVGWMNGREAAVGVAAAGKKRLCTDAYPRFCHLVVGAER</sequence>
<accession>A0AA40D414</accession>
<protein>
    <submittedName>
        <fullName evidence="3">Uncharacterized protein</fullName>
    </submittedName>
</protein>
<reference evidence="3" key="1">
    <citation type="submission" date="2023-06" db="EMBL/GenBank/DDBJ databases">
        <title>Genome-scale phylogeny and comparative genomics of the fungal order Sordariales.</title>
        <authorList>
            <consortium name="Lawrence Berkeley National Laboratory"/>
            <person name="Hensen N."/>
            <person name="Bonometti L."/>
            <person name="Westerberg I."/>
            <person name="Brannstrom I.O."/>
            <person name="Guillou S."/>
            <person name="Cros-Aarteil S."/>
            <person name="Calhoun S."/>
            <person name="Haridas S."/>
            <person name="Kuo A."/>
            <person name="Mondo S."/>
            <person name="Pangilinan J."/>
            <person name="Riley R."/>
            <person name="Labutti K."/>
            <person name="Andreopoulos B."/>
            <person name="Lipzen A."/>
            <person name="Chen C."/>
            <person name="Yanf M."/>
            <person name="Daum C."/>
            <person name="Ng V."/>
            <person name="Clum A."/>
            <person name="Steindorff A."/>
            <person name="Ohm R."/>
            <person name="Martin F."/>
            <person name="Silar P."/>
            <person name="Natvig D."/>
            <person name="Lalanne C."/>
            <person name="Gautier V."/>
            <person name="Ament-Velasquez S.L."/>
            <person name="Kruys A."/>
            <person name="Hutchinson M.I."/>
            <person name="Powell A.J."/>
            <person name="Barry K."/>
            <person name="Miller A.N."/>
            <person name="Grigoriev I.V."/>
            <person name="Debuchy R."/>
            <person name="Gladieux P."/>
            <person name="Thoren M.H."/>
            <person name="Johannesson H."/>
        </authorList>
    </citation>
    <scope>NUCLEOTIDE SEQUENCE</scope>
    <source>
        <strain evidence="3">CBS 307.81</strain>
    </source>
</reference>
<evidence type="ECO:0000313" key="3">
    <source>
        <dbReference type="EMBL" id="KAK0659494.1"/>
    </source>
</evidence>
<dbReference type="EMBL" id="JAULSY010000181">
    <property type="protein sequence ID" value="KAK0659494.1"/>
    <property type="molecule type" value="Genomic_DNA"/>
</dbReference>
<comment type="caution">
    <text evidence="3">The sequence shown here is derived from an EMBL/GenBank/DDBJ whole genome shotgun (WGS) entry which is preliminary data.</text>
</comment>